<keyword evidence="2" id="KW-1185">Reference proteome</keyword>
<accession>A0AA43TYN4</accession>
<evidence type="ECO:0000313" key="1">
    <source>
        <dbReference type="EMBL" id="MDI1492843.1"/>
    </source>
</evidence>
<protein>
    <submittedName>
        <fullName evidence="1">Uncharacterized protein</fullName>
    </submittedName>
</protein>
<dbReference type="EMBL" id="JAPUFD010000021">
    <property type="protein sequence ID" value="MDI1492843.1"/>
    <property type="molecule type" value="Genomic_DNA"/>
</dbReference>
<organism evidence="1 2">
    <name type="scientific">Ramalina farinacea</name>
    <dbReference type="NCBI Taxonomy" id="258253"/>
    <lineage>
        <taxon>Eukaryota</taxon>
        <taxon>Fungi</taxon>
        <taxon>Dikarya</taxon>
        <taxon>Ascomycota</taxon>
        <taxon>Pezizomycotina</taxon>
        <taxon>Lecanoromycetes</taxon>
        <taxon>OSLEUM clade</taxon>
        <taxon>Lecanoromycetidae</taxon>
        <taxon>Lecanorales</taxon>
        <taxon>Lecanorineae</taxon>
        <taxon>Ramalinaceae</taxon>
        <taxon>Ramalina</taxon>
    </lineage>
</organism>
<dbReference type="AlphaFoldDB" id="A0AA43TYN4"/>
<proteinExistence type="predicted"/>
<name>A0AA43TYN4_9LECA</name>
<sequence length="115" mass="12266">MPLAPLLPTFPARPLHHHLDPPTLSRIYTWLETVEYELSPKSMFAAQGQLACASKATPQPEKLLLKDGSVRDIGRPLELTAASDGKEVRSLEAKAGKGGESCGGRICGCDAGGRK</sequence>
<dbReference type="Proteomes" id="UP001161017">
    <property type="component" value="Unassembled WGS sequence"/>
</dbReference>
<reference evidence="1" key="1">
    <citation type="journal article" date="2023" name="Genome Biol. Evol.">
        <title>First Whole Genome Sequence and Flow Cytometry Genome Size Data for the Lichen-Forming Fungus Ramalina farinacea (Ascomycota).</title>
        <authorList>
            <person name="Llewellyn T."/>
            <person name="Mian S."/>
            <person name="Hill R."/>
            <person name="Leitch I.J."/>
            <person name="Gaya E."/>
        </authorList>
    </citation>
    <scope>NUCLEOTIDE SEQUENCE</scope>
    <source>
        <strain evidence="1">LIQ254RAFAR</strain>
    </source>
</reference>
<comment type="caution">
    <text evidence="1">The sequence shown here is derived from an EMBL/GenBank/DDBJ whole genome shotgun (WGS) entry which is preliminary data.</text>
</comment>
<evidence type="ECO:0000313" key="2">
    <source>
        <dbReference type="Proteomes" id="UP001161017"/>
    </source>
</evidence>
<gene>
    <name evidence="1" type="ORF">OHK93_004626</name>
</gene>